<dbReference type="EMBL" id="FMWG01000003">
    <property type="protein sequence ID" value="SCZ58870.1"/>
    <property type="molecule type" value="Genomic_DNA"/>
</dbReference>
<sequence>MSQTTVFRVADLSQNRPTSFDLRPEPEALKALAQEFGLEDLRKVRFHGEINAHGKRDWQLKATLGATIGQICVVTLDQMSTRVDTPVHRLFLRELQTPDEEEIEMQEDDSIEPLGPEIDLEALMAEALALEIPEFPRKKNAQLGEAVFAEPGITPMRDEDTRPFAGLSALKDALNSAAKE</sequence>
<organism evidence="1 2">
    <name type="scientific">Epibacterium ulvae</name>
    <dbReference type="NCBI Taxonomy" id="1156985"/>
    <lineage>
        <taxon>Bacteria</taxon>
        <taxon>Pseudomonadati</taxon>
        <taxon>Pseudomonadota</taxon>
        <taxon>Alphaproteobacteria</taxon>
        <taxon>Rhodobacterales</taxon>
        <taxon>Roseobacteraceae</taxon>
        <taxon>Epibacterium</taxon>
    </lineage>
</organism>
<evidence type="ECO:0000313" key="1">
    <source>
        <dbReference type="EMBL" id="SCZ58870.1"/>
    </source>
</evidence>
<name>A0A1G5QBK6_9RHOB</name>
<keyword evidence="2" id="KW-1185">Reference proteome</keyword>
<dbReference type="Proteomes" id="UP000198767">
    <property type="component" value="Unassembled WGS sequence"/>
</dbReference>
<gene>
    <name evidence="1" type="ORF">SAMN04488118_103417</name>
</gene>
<dbReference type="RefSeq" id="WP_090217584.1">
    <property type="nucleotide sequence ID" value="NZ_CANLDO010000024.1"/>
</dbReference>
<dbReference type="OrthoDB" id="8443793at2"/>
<protein>
    <submittedName>
        <fullName evidence="1">Uncharacterized metal-binding protein YceD, DUF177 family</fullName>
    </submittedName>
</protein>
<dbReference type="STRING" id="1156985.SAMN04488118_103417"/>
<accession>A0A1G5QBK6</accession>
<reference evidence="1 2" key="1">
    <citation type="submission" date="2016-10" db="EMBL/GenBank/DDBJ databases">
        <authorList>
            <person name="de Groot N.N."/>
        </authorList>
    </citation>
    <scope>NUCLEOTIDE SEQUENCE [LARGE SCALE GENOMIC DNA]</scope>
    <source>
        <strain evidence="1 2">U95</strain>
    </source>
</reference>
<evidence type="ECO:0000313" key="2">
    <source>
        <dbReference type="Proteomes" id="UP000198767"/>
    </source>
</evidence>
<proteinExistence type="predicted"/>
<dbReference type="InterPro" id="IPR003772">
    <property type="entry name" value="YceD"/>
</dbReference>
<dbReference type="Pfam" id="PF02620">
    <property type="entry name" value="YceD"/>
    <property type="match status" value="1"/>
</dbReference>
<dbReference type="AlphaFoldDB" id="A0A1G5QBK6"/>